<proteinExistence type="predicted"/>
<organism evidence="1 2">
    <name type="scientific">Paxillus rubicundulus Ve08.2h10</name>
    <dbReference type="NCBI Taxonomy" id="930991"/>
    <lineage>
        <taxon>Eukaryota</taxon>
        <taxon>Fungi</taxon>
        <taxon>Dikarya</taxon>
        <taxon>Basidiomycota</taxon>
        <taxon>Agaricomycotina</taxon>
        <taxon>Agaricomycetes</taxon>
        <taxon>Agaricomycetidae</taxon>
        <taxon>Boletales</taxon>
        <taxon>Paxilineae</taxon>
        <taxon>Paxillaceae</taxon>
        <taxon>Paxillus</taxon>
    </lineage>
</organism>
<name>A0A0D0CX43_9AGAM</name>
<dbReference type="EMBL" id="KN827920">
    <property type="protein sequence ID" value="KIK75706.1"/>
    <property type="molecule type" value="Genomic_DNA"/>
</dbReference>
<dbReference type="HOGENOM" id="CLU_115228_0_0_1"/>
<dbReference type="AlphaFoldDB" id="A0A0D0CX43"/>
<dbReference type="Proteomes" id="UP000054538">
    <property type="component" value="Unassembled WGS sequence"/>
</dbReference>
<feature type="non-terminal residue" evidence="1">
    <location>
        <position position="1"/>
    </location>
</feature>
<accession>A0A0D0CX43</accession>
<protein>
    <submittedName>
        <fullName evidence="1">Uncharacterized protein</fullName>
    </submittedName>
</protein>
<gene>
    <name evidence="1" type="ORF">PAXRUDRAFT_171957</name>
</gene>
<evidence type="ECO:0000313" key="2">
    <source>
        <dbReference type="Proteomes" id="UP000054538"/>
    </source>
</evidence>
<sequence>PDCISLYYRLSMMKAKDASIAIESDEEMVMFISRMHTIIIPPCCCDGKQSTHPPKDVEVCFEDTSVDNGSSLCAPLGSSKQASSEVPAEHPSLLNGTALWEKYVSQLQRCWRCIVHTKSPQNPVWCYCDPIWGNSSSCQKLTYANLSFWALEIVSFIFSVLLNC</sequence>
<dbReference type="OrthoDB" id="2691536at2759"/>
<reference evidence="1 2" key="1">
    <citation type="submission" date="2014-04" db="EMBL/GenBank/DDBJ databases">
        <authorList>
            <consortium name="DOE Joint Genome Institute"/>
            <person name="Kuo A."/>
            <person name="Kohler A."/>
            <person name="Jargeat P."/>
            <person name="Nagy L.G."/>
            <person name="Floudas D."/>
            <person name="Copeland A."/>
            <person name="Barry K.W."/>
            <person name="Cichocki N."/>
            <person name="Veneault-Fourrey C."/>
            <person name="LaButti K."/>
            <person name="Lindquist E.A."/>
            <person name="Lipzen A."/>
            <person name="Lundell T."/>
            <person name="Morin E."/>
            <person name="Murat C."/>
            <person name="Sun H."/>
            <person name="Tunlid A."/>
            <person name="Henrissat B."/>
            <person name="Grigoriev I.V."/>
            <person name="Hibbett D.S."/>
            <person name="Martin F."/>
            <person name="Nordberg H.P."/>
            <person name="Cantor M.N."/>
            <person name="Hua S.X."/>
        </authorList>
    </citation>
    <scope>NUCLEOTIDE SEQUENCE [LARGE SCALE GENOMIC DNA]</scope>
    <source>
        <strain evidence="1 2">Ve08.2h10</strain>
    </source>
</reference>
<keyword evidence="2" id="KW-1185">Reference proteome</keyword>
<dbReference type="InParanoid" id="A0A0D0CX43"/>
<reference evidence="2" key="2">
    <citation type="submission" date="2015-01" db="EMBL/GenBank/DDBJ databases">
        <title>Evolutionary Origins and Diversification of the Mycorrhizal Mutualists.</title>
        <authorList>
            <consortium name="DOE Joint Genome Institute"/>
            <consortium name="Mycorrhizal Genomics Consortium"/>
            <person name="Kohler A."/>
            <person name="Kuo A."/>
            <person name="Nagy L.G."/>
            <person name="Floudas D."/>
            <person name="Copeland A."/>
            <person name="Barry K.W."/>
            <person name="Cichocki N."/>
            <person name="Veneault-Fourrey C."/>
            <person name="LaButti K."/>
            <person name="Lindquist E.A."/>
            <person name="Lipzen A."/>
            <person name="Lundell T."/>
            <person name="Morin E."/>
            <person name="Murat C."/>
            <person name="Riley R."/>
            <person name="Ohm R."/>
            <person name="Sun H."/>
            <person name="Tunlid A."/>
            <person name="Henrissat B."/>
            <person name="Grigoriev I.V."/>
            <person name="Hibbett D.S."/>
            <person name="Martin F."/>
        </authorList>
    </citation>
    <scope>NUCLEOTIDE SEQUENCE [LARGE SCALE GENOMIC DNA]</scope>
    <source>
        <strain evidence="2">Ve08.2h10</strain>
    </source>
</reference>
<evidence type="ECO:0000313" key="1">
    <source>
        <dbReference type="EMBL" id="KIK75706.1"/>
    </source>
</evidence>